<sequence length="113" mass="12168">MAERQRRHHRKEKLKFTTKKESFWGYGAIALDIAAVVVFLSALGLSVSASGDADTYLGSRGVGALLLSIAGVVIGMQGMRQKDVFKFIPKVGTIAGMVITLCLLVLYIVGILL</sequence>
<dbReference type="Pfam" id="PF19639">
    <property type="entry name" value="DUF6142"/>
    <property type="match status" value="1"/>
</dbReference>
<dbReference type="AlphaFoldDB" id="A0A1G6BCS5"/>
<evidence type="ECO:0000313" key="2">
    <source>
        <dbReference type="EMBL" id="SDB18430.1"/>
    </source>
</evidence>
<keyword evidence="1" id="KW-0472">Membrane</keyword>
<keyword evidence="1" id="KW-1133">Transmembrane helix</keyword>
<dbReference type="Proteomes" id="UP000199228">
    <property type="component" value="Unassembled WGS sequence"/>
</dbReference>
<evidence type="ECO:0000256" key="1">
    <source>
        <dbReference type="SAM" id="Phobius"/>
    </source>
</evidence>
<protein>
    <submittedName>
        <fullName evidence="2">Uncharacterized protein</fullName>
    </submittedName>
</protein>
<organism evidence="2 3">
    <name type="scientific">Eubacterium oxidoreducens</name>
    <dbReference type="NCBI Taxonomy" id="1732"/>
    <lineage>
        <taxon>Bacteria</taxon>
        <taxon>Bacillati</taxon>
        <taxon>Bacillota</taxon>
        <taxon>Clostridia</taxon>
        <taxon>Eubacteriales</taxon>
        <taxon>Eubacteriaceae</taxon>
        <taxon>Eubacterium</taxon>
    </lineage>
</organism>
<feature type="transmembrane region" description="Helical" evidence="1">
    <location>
        <begin position="91"/>
        <end position="112"/>
    </location>
</feature>
<feature type="transmembrane region" description="Helical" evidence="1">
    <location>
        <begin position="23"/>
        <end position="45"/>
    </location>
</feature>
<feature type="transmembrane region" description="Helical" evidence="1">
    <location>
        <begin position="57"/>
        <end position="79"/>
    </location>
</feature>
<keyword evidence="3" id="KW-1185">Reference proteome</keyword>
<proteinExistence type="predicted"/>
<dbReference type="InterPro" id="IPR046140">
    <property type="entry name" value="DUF6142"/>
</dbReference>
<dbReference type="STRING" id="1732.SAMN02910417_01379"/>
<dbReference type="OrthoDB" id="22204at186806"/>
<accession>A0A1G6BCS5</accession>
<gene>
    <name evidence="2" type="ORF">SAMN02910417_01379</name>
</gene>
<keyword evidence="1" id="KW-0812">Transmembrane</keyword>
<reference evidence="2 3" key="1">
    <citation type="submission" date="2016-10" db="EMBL/GenBank/DDBJ databases">
        <authorList>
            <person name="de Groot N.N."/>
        </authorList>
    </citation>
    <scope>NUCLEOTIDE SEQUENCE [LARGE SCALE GENOMIC DNA]</scope>
    <source>
        <strain evidence="2 3">DSM 3217</strain>
    </source>
</reference>
<dbReference type="RefSeq" id="WP_090173599.1">
    <property type="nucleotide sequence ID" value="NZ_FMXR01000009.1"/>
</dbReference>
<evidence type="ECO:0000313" key="3">
    <source>
        <dbReference type="Proteomes" id="UP000199228"/>
    </source>
</evidence>
<dbReference type="EMBL" id="FMXR01000009">
    <property type="protein sequence ID" value="SDB18430.1"/>
    <property type="molecule type" value="Genomic_DNA"/>
</dbReference>
<name>A0A1G6BCS5_EUBOX</name>